<proteinExistence type="predicted"/>
<organism evidence="1 2">
    <name type="scientific">Actomonas aquatica</name>
    <dbReference type="NCBI Taxonomy" id="2866162"/>
    <lineage>
        <taxon>Bacteria</taxon>
        <taxon>Pseudomonadati</taxon>
        <taxon>Verrucomicrobiota</taxon>
        <taxon>Opitutia</taxon>
        <taxon>Opitutales</taxon>
        <taxon>Opitutaceae</taxon>
        <taxon>Actomonas</taxon>
    </lineage>
</organism>
<accession>A0ABZ1C2G6</accession>
<dbReference type="Proteomes" id="UP000738431">
    <property type="component" value="Chromosome"/>
</dbReference>
<gene>
    <name evidence="1" type="ORF">K1X11_013895</name>
</gene>
<dbReference type="RefSeq" id="WP_221032719.1">
    <property type="nucleotide sequence ID" value="NZ_CP139781.1"/>
</dbReference>
<keyword evidence="2" id="KW-1185">Reference proteome</keyword>
<evidence type="ECO:0000313" key="2">
    <source>
        <dbReference type="Proteomes" id="UP000738431"/>
    </source>
</evidence>
<protein>
    <submittedName>
        <fullName evidence="1">Uncharacterized protein</fullName>
    </submittedName>
</protein>
<reference evidence="1 2" key="1">
    <citation type="submission" date="2023-12" db="EMBL/GenBank/DDBJ databases">
        <title>Description of an unclassified Opitutus bacterium of Verrucomicrobiota.</title>
        <authorList>
            <person name="Zhang D.-F."/>
        </authorList>
    </citation>
    <scope>NUCLEOTIDE SEQUENCE [LARGE SCALE GENOMIC DNA]</scope>
    <source>
        <strain evidence="1 2">WL0086</strain>
    </source>
</reference>
<dbReference type="EMBL" id="CP139781">
    <property type="protein sequence ID" value="WRQ85901.1"/>
    <property type="molecule type" value="Genomic_DNA"/>
</dbReference>
<name>A0ABZ1C2G6_9BACT</name>
<sequence length="141" mass="16002">MHTTDNVLVPLPGLMLPPDLPWRTEFVALVQEHLLRMGSGQVFEPPRFFGYYFKDGDPVAVAGPWTVLLDPVAPLINVPDSLDMLTHGQFDVMTTGTEEPDFVLIHDRRDGACWLWRYRFGMRFVMAQDPMLEEGGDKRAA</sequence>
<evidence type="ECO:0000313" key="1">
    <source>
        <dbReference type="EMBL" id="WRQ85901.1"/>
    </source>
</evidence>